<feature type="domain" description="Glutamine amidotransferase" evidence="1">
    <location>
        <begin position="31"/>
        <end position="211"/>
    </location>
</feature>
<dbReference type="EMBL" id="JADAQT010000058">
    <property type="protein sequence ID" value="MBE1875213.1"/>
    <property type="molecule type" value="Genomic_DNA"/>
</dbReference>
<dbReference type="InterPro" id="IPR044992">
    <property type="entry name" value="ChyE-like"/>
</dbReference>
<dbReference type="InterPro" id="IPR017926">
    <property type="entry name" value="GATASE"/>
</dbReference>
<keyword evidence="2" id="KW-0315">Glutamine amidotransferase</keyword>
<dbReference type="PANTHER" id="PTHR42695">
    <property type="entry name" value="GLUTAMINE AMIDOTRANSFERASE YLR126C-RELATED"/>
    <property type="match status" value="1"/>
</dbReference>
<protein>
    <submittedName>
        <fullName evidence="2">Type 1 glutamine amidotransferase</fullName>
    </submittedName>
</protein>
<evidence type="ECO:0000313" key="3">
    <source>
        <dbReference type="Proteomes" id="UP000625527"/>
    </source>
</evidence>
<dbReference type="SUPFAM" id="SSF52317">
    <property type="entry name" value="Class I glutamine amidotransferase-like"/>
    <property type="match status" value="1"/>
</dbReference>
<proteinExistence type="predicted"/>
<keyword evidence="3" id="KW-1185">Reference proteome</keyword>
<reference evidence="2 3" key="1">
    <citation type="submission" date="2020-10" db="EMBL/GenBank/DDBJ databases">
        <title>Myceligenerans pegani sp. nov., an endophytic actinomycete isolated from Peganum harmala L. in Xinjiang, China.</title>
        <authorList>
            <person name="Xin L."/>
        </authorList>
    </citation>
    <scope>NUCLEOTIDE SEQUENCE [LARGE SCALE GENOMIC DNA]</scope>
    <source>
        <strain evidence="2 3">TRM65318</strain>
    </source>
</reference>
<dbReference type="PANTHER" id="PTHR42695:SF5">
    <property type="entry name" value="GLUTAMINE AMIDOTRANSFERASE YLR126C-RELATED"/>
    <property type="match status" value="1"/>
</dbReference>
<sequence>MDRYAARLGPGVRLVLAFAGETIPAAGDLGDALVVLGGTMSAYSDDDAPWLPAVRDLLADAARSGVPALGICLGAQLLAVAGGGSVQVAAPPGREAGAAAIAWREAALADVVTGPALAAVSGGPGAAGTEATGAGGRSTEAVSAGAARVDVPGSGAAGADAVAVTRAVSMHADAVVELPDGATWLASSDMYPYQAFRWGSALGVQFHPEAGADLAARWAVEAGDVDVPAVVDDIEKHADETARFGDGLADAFVAAIRPAGSREQGTRE</sequence>
<name>A0ABR9MWH5_9MICO</name>
<dbReference type="Pfam" id="PF00117">
    <property type="entry name" value="GATase"/>
    <property type="match status" value="1"/>
</dbReference>
<dbReference type="CDD" id="cd01741">
    <property type="entry name" value="GATase1_1"/>
    <property type="match status" value="1"/>
</dbReference>
<comment type="caution">
    <text evidence="2">The sequence shown here is derived from an EMBL/GenBank/DDBJ whole genome shotgun (WGS) entry which is preliminary data.</text>
</comment>
<dbReference type="PROSITE" id="PS51273">
    <property type="entry name" value="GATASE_TYPE_1"/>
    <property type="match status" value="1"/>
</dbReference>
<dbReference type="Gene3D" id="3.40.50.880">
    <property type="match status" value="1"/>
</dbReference>
<dbReference type="Proteomes" id="UP000625527">
    <property type="component" value="Unassembled WGS sequence"/>
</dbReference>
<evidence type="ECO:0000259" key="1">
    <source>
        <dbReference type="Pfam" id="PF00117"/>
    </source>
</evidence>
<accession>A0ABR9MWH5</accession>
<evidence type="ECO:0000313" key="2">
    <source>
        <dbReference type="EMBL" id="MBE1875213.1"/>
    </source>
</evidence>
<organism evidence="2 3">
    <name type="scientific">Myceligenerans pegani</name>
    <dbReference type="NCBI Taxonomy" id="2776917"/>
    <lineage>
        <taxon>Bacteria</taxon>
        <taxon>Bacillati</taxon>
        <taxon>Actinomycetota</taxon>
        <taxon>Actinomycetes</taxon>
        <taxon>Micrococcales</taxon>
        <taxon>Promicromonosporaceae</taxon>
        <taxon>Myceligenerans</taxon>
    </lineage>
</organism>
<dbReference type="InterPro" id="IPR029062">
    <property type="entry name" value="Class_I_gatase-like"/>
</dbReference>
<gene>
    <name evidence="2" type="ORF">IHE71_05745</name>
</gene>